<dbReference type="EMBL" id="SMBX01000002">
    <property type="protein sequence ID" value="TCV01899.1"/>
    <property type="molecule type" value="Genomic_DNA"/>
</dbReference>
<dbReference type="PROSITE" id="PS01124">
    <property type="entry name" value="HTH_ARAC_FAMILY_2"/>
    <property type="match status" value="1"/>
</dbReference>
<dbReference type="InterPro" id="IPR050204">
    <property type="entry name" value="AraC_XylS_family_regulators"/>
</dbReference>
<organism evidence="6 7">
    <name type="scientific">Paracandidimonas soli</name>
    <dbReference type="NCBI Taxonomy" id="1917182"/>
    <lineage>
        <taxon>Bacteria</taxon>
        <taxon>Pseudomonadati</taxon>
        <taxon>Pseudomonadota</taxon>
        <taxon>Betaproteobacteria</taxon>
        <taxon>Burkholderiales</taxon>
        <taxon>Alcaligenaceae</taxon>
        <taxon>Paracandidimonas</taxon>
    </lineage>
</organism>
<dbReference type="InterPro" id="IPR003313">
    <property type="entry name" value="AraC-bd"/>
</dbReference>
<dbReference type="GO" id="GO:0003700">
    <property type="term" value="F:DNA-binding transcription factor activity"/>
    <property type="evidence" value="ECO:0007669"/>
    <property type="project" value="InterPro"/>
</dbReference>
<evidence type="ECO:0000313" key="7">
    <source>
        <dbReference type="Proteomes" id="UP000294692"/>
    </source>
</evidence>
<dbReference type="PROSITE" id="PS00041">
    <property type="entry name" value="HTH_ARAC_FAMILY_1"/>
    <property type="match status" value="2"/>
</dbReference>
<name>A0A4R3VE56_9BURK</name>
<dbReference type="Pfam" id="PF02311">
    <property type="entry name" value="AraC_binding"/>
    <property type="match status" value="1"/>
</dbReference>
<feature type="domain" description="HTH araC/xylS-type" evidence="5">
    <location>
        <begin position="176"/>
        <end position="275"/>
    </location>
</feature>
<keyword evidence="2 6" id="KW-0238">DNA-binding</keyword>
<protein>
    <submittedName>
        <fullName evidence="6">AraC-like DNA-binding protein</fullName>
    </submittedName>
</protein>
<dbReference type="Proteomes" id="UP000294692">
    <property type="component" value="Unassembled WGS sequence"/>
</dbReference>
<dbReference type="InterPro" id="IPR037923">
    <property type="entry name" value="HTH-like"/>
</dbReference>
<dbReference type="SUPFAM" id="SSF46689">
    <property type="entry name" value="Homeodomain-like"/>
    <property type="match status" value="2"/>
</dbReference>
<reference evidence="6 7" key="1">
    <citation type="submission" date="2019-03" db="EMBL/GenBank/DDBJ databases">
        <title>Genomic Encyclopedia of Type Strains, Phase IV (KMG-IV): sequencing the most valuable type-strain genomes for metagenomic binning, comparative biology and taxonomic classification.</title>
        <authorList>
            <person name="Goeker M."/>
        </authorList>
    </citation>
    <scope>NUCLEOTIDE SEQUENCE [LARGE SCALE GENOMIC DNA]</scope>
    <source>
        <strain evidence="6 7">DSM 100048</strain>
    </source>
</reference>
<gene>
    <name evidence="6" type="ORF">EV686_102614</name>
</gene>
<evidence type="ECO:0000256" key="4">
    <source>
        <dbReference type="ARBA" id="ARBA00023163"/>
    </source>
</evidence>
<dbReference type="Gene3D" id="1.10.10.60">
    <property type="entry name" value="Homeodomain-like"/>
    <property type="match status" value="2"/>
</dbReference>
<dbReference type="PANTHER" id="PTHR46796">
    <property type="entry name" value="HTH-TYPE TRANSCRIPTIONAL ACTIVATOR RHAS-RELATED"/>
    <property type="match status" value="1"/>
</dbReference>
<dbReference type="InterPro" id="IPR020449">
    <property type="entry name" value="Tscrpt_reg_AraC-type_HTH"/>
</dbReference>
<evidence type="ECO:0000256" key="2">
    <source>
        <dbReference type="ARBA" id="ARBA00023125"/>
    </source>
</evidence>
<sequence length="290" mass="32426">MSTAIKILNGAFGRVALLDMNRPLVTHAHHHCHVLIKAWGGNTYFHARGRLNPLTEDTAVLINAWEPHSYAHPCADAPQSVILALYIEPAWLAQLQGCLNASAHPQFFLRPCVEISPRTRQLADRLVQTMLHTDEVSESWLADALFDLLLTVIEPFSRWTDMRGASVPLLPESSDRRIRKAVTLMQSELDSDIDSVASRCGLSRAHFYSLFRDEVGLTPNVYANVLRMESAIRHLTKSSDALCDVSYQLGFSAPGHFTRFFRQHLGIAPSDFRRTVRNVGLQESASSSHS</sequence>
<dbReference type="RefSeq" id="WP_132474778.1">
    <property type="nucleotide sequence ID" value="NZ_JBEBWM010000003.1"/>
</dbReference>
<dbReference type="InterPro" id="IPR018062">
    <property type="entry name" value="HTH_AraC-typ_CS"/>
</dbReference>
<dbReference type="PRINTS" id="PR00032">
    <property type="entry name" value="HTHARAC"/>
</dbReference>
<dbReference type="PANTHER" id="PTHR46796:SF2">
    <property type="entry name" value="TRANSCRIPTIONAL REGULATORY PROTEIN"/>
    <property type="match status" value="1"/>
</dbReference>
<proteinExistence type="predicted"/>
<dbReference type="GO" id="GO:0043565">
    <property type="term" value="F:sequence-specific DNA binding"/>
    <property type="evidence" value="ECO:0007669"/>
    <property type="project" value="InterPro"/>
</dbReference>
<dbReference type="SMART" id="SM00342">
    <property type="entry name" value="HTH_ARAC"/>
    <property type="match status" value="1"/>
</dbReference>
<keyword evidence="3" id="KW-0010">Activator</keyword>
<evidence type="ECO:0000313" key="6">
    <source>
        <dbReference type="EMBL" id="TCV01899.1"/>
    </source>
</evidence>
<comment type="caution">
    <text evidence="6">The sequence shown here is derived from an EMBL/GenBank/DDBJ whole genome shotgun (WGS) entry which is preliminary data.</text>
</comment>
<accession>A0A4R3VE56</accession>
<keyword evidence="7" id="KW-1185">Reference proteome</keyword>
<evidence type="ECO:0000256" key="1">
    <source>
        <dbReference type="ARBA" id="ARBA00023015"/>
    </source>
</evidence>
<dbReference type="OrthoDB" id="9178898at2"/>
<evidence type="ECO:0000256" key="3">
    <source>
        <dbReference type="ARBA" id="ARBA00023159"/>
    </source>
</evidence>
<dbReference type="SUPFAM" id="SSF51215">
    <property type="entry name" value="Regulatory protein AraC"/>
    <property type="match status" value="1"/>
</dbReference>
<dbReference type="InterPro" id="IPR018060">
    <property type="entry name" value="HTH_AraC"/>
</dbReference>
<dbReference type="Pfam" id="PF12833">
    <property type="entry name" value="HTH_18"/>
    <property type="match status" value="1"/>
</dbReference>
<keyword evidence="1" id="KW-0805">Transcription regulation</keyword>
<dbReference type="AlphaFoldDB" id="A0A4R3VE56"/>
<evidence type="ECO:0000259" key="5">
    <source>
        <dbReference type="PROSITE" id="PS01124"/>
    </source>
</evidence>
<dbReference type="InterPro" id="IPR009057">
    <property type="entry name" value="Homeodomain-like_sf"/>
</dbReference>
<keyword evidence="4" id="KW-0804">Transcription</keyword>